<comment type="caution">
    <text evidence="2">The sequence shown here is derived from an EMBL/GenBank/DDBJ whole genome shotgun (WGS) entry which is preliminary data.</text>
</comment>
<evidence type="ECO:0000313" key="3">
    <source>
        <dbReference type="Proteomes" id="UP000196531"/>
    </source>
</evidence>
<keyword evidence="1" id="KW-1133">Transmembrane helix</keyword>
<dbReference type="Proteomes" id="UP000196531">
    <property type="component" value="Unassembled WGS sequence"/>
</dbReference>
<keyword evidence="1" id="KW-0472">Membrane</keyword>
<dbReference type="EMBL" id="MAAO01000007">
    <property type="protein sequence ID" value="OUR95840.1"/>
    <property type="molecule type" value="Genomic_DNA"/>
</dbReference>
<evidence type="ECO:0000313" key="2">
    <source>
        <dbReference type="EMBL" id="OUR95840.1"/>
    </source>
</evidence>
<sequence>MNKKRLLFATVAGFVTVFIFEMLWHGFLMKGLYEQTVSVWRPQEESNIFIMMVSQGLFAFVTAVAYTKFAKHLKCRAGIQFGVLTGLIVAMPQLASHCYLPIPMTISLLWMLAALLRSVFASMVIATIYKFD</sequence>
<gene>
    <name evidence="2" type="ORF">A9Q84_15175</name>
</gene>
<proteinExistence type="predicted"/>
<protein>
    <submittedName>
        <fullName evidence="2">Uncharacterized protein</fullName>
    </submittedName>
</protein>
<reference evidence="3" key="1">
    <citation type="journal article" date="2017" name="Proc. Natl. Acad. Sci. U.S.A.">
        <title>Simulation of Deepwater Horizon oil plume reveals substrate specialization within a complex community of hydrocarbon-degraders.</title>
        <authorList>
            <person name="Hu P."/>
            <person name="Dubinsky E.A."/>
            <person name="Probst A.J."/>
            <person name="Wang J."/>
            <person name="Sieber C.M.K."/>
            <person name="Tom L.M."/>
            <person name="Gardinali P."/>
            <person name="Banfield J.F."/>
            <person name="Atlas R.M."/>
            <person name="Andersen G.L."/>
        </authorList>
    </citation>
    <scope>NUCLEOTIDE SEQUENCE [LARGE SCALE GENOMIC DNA]</scope>
</reference>
<feature type="transmembrane region" description="Helical" evidence="1">
    <location>
        <begin position="108"/>
        <end position="129"/>
    </location>
</feature>
<keyword evidence="1" id="KW-0812">Transmembrane</keyword>
<evidence type="ECO:0000256" key="1">
    <source>
        <dbReference type="SAM" id="Phobius"/>
    </source>
</evidence>
<accession>A0A1Y5F599</accession>
<organism evidence="2 3">
    <name type="scientific">Halobacteriovorax marinus</name>
    <dbReference type="NCBI Taxonomy" id="97084"/>
    <lineage>
        <taxon>Bacteria</taxon>
        <taxon>Pseudomonadati</taxon>
        <taxon>Bdellovibrionota</taxon>
        <taxon>Bacteriovoracia</taxon>
        <taxon>Bacteriovoracales</taxon>
        <taxon>Halobacteriovoraceae</taxon>
        <taxon>Halobacteriovorax</taxon>
    </lineage>
</organism>
<name>A0A1Y5F599_9BACT</name>
<dbReference type="AlphaFoldDB" id="A0A1Y5F599"/>
<feature type="transmembrane region" description="Helical" evidence="1">
    <location>
        <begin position="48"/>
        <end position="69"/>
    </location>
</feature>
<feature type="transmembrane region" description="Helical" evidence="1">
    <location>
        <begin position="7"/>
        <end position="28"/>
    </location>
</feature>
<feature type="transmembrane region" description="Helical" evidence="1">
    <location>
        <begin position="81"/>
        <end position="102"/>
    </location>
</feature>